<dbReference type="GO" id="GO:0045944">
    <property type="term" value="P:positive regulation of transcription by RNA polymerase II"/>
    <property type="evidence" value="ECO:0007669"/>
    <property type="project" value="InterPro"/>
</dbReference>
<dbReference type="PRINTS" id="PR00404">
    <property type="entry name" value="MADSDOMAIN"/>
</dbReference>
<dbReference type="SUPFAM" id="SSF50985">
    <property type="entry name" value="RCC1/BLIP-II"/>
    <property type="match status" value="1"/>
</dbReference>
<dbReference type="AlphaFoldDB" id="A0A6A2XH30"/>
<comment type="subcellular location">
    <subcellularLocation>
        <location evidence="1">Nucleus</location>
    </subcellularLocation>
</comment>
<dbReference type="PANTHER" id="PTHR46146">
    <property type="entry name" value="SERINE/THREONINE-PROTEIN KINASE-LIKE PROTEIN CCR4"/>
    <property type="match status" value="1"/>
</dbReference>
<dbReference type="InterPro" id="IPR009091">
    <property type="entry name" value="RCC1/BLIP-II"/>
</dbReference>
<feature type="domain" description="MADS-box" evidence="7">
    <location>
        <begin position="384"/>
        <end position="444"/>
    </location>
</feature>
<evidence type="ECO:0000259" key="6">
    <source>
        <dbReference type="PROSITE" id="PS50011"/>
    </source>
</evidence>
<evidence type="ECO:0000256" key="5">
    <source>
        <dbReference type="ARBA" id="ARBA00023242"/>
    </source>
</evidence>
<dbReference type="Pfam" id="PF00319">
    <property type="entry name" value="SRF-TF"/>
    <property type="match status" value="1"/>
</dbReference>
<sequence>MVLPWSSNEFTVVHLSSNLKLEYQNFSSIAVGEGFVCGLSKDGKISCHGNVGGVSGKEPRGNYSVIAAGFSHSCSISRDNDIECWGETVVDDTPRGKFNALALGLNRSCSLRTNGTVVCWGQNNFTLPQELERHINSSSMVFSEVSPGPCRNRCPCGAMSGSGSFCSNGGSICRACVSISPSRPSAPSAQPQNRYYKGGRCRIHNSGRLDETGASANVVSDKLQASLVPAVLGKRPRQLTRMGYTRCLEEFSLEILIQATNNFSEEHKMGIGSFGSVYRALFDDGREVAIKRSEMTTTSSYATGIKSDERVLVYEYINNGTLHDHLHKPRSLHFMTWATRLKIALDAARGIEYLHEYAVPPVIHRDIKSSNILLDSTWTAKVKMGSGKIEIKRIENTTNRQVTFCKRRNGLLKKAYELSVLCDAEGALVVFSARGRLYEYANNK</sequence>
<dbReference type="Gene3D" id="1.10.510.10">
    <property type="entry name" value="Transferase(Phosphotransferase) domain 1"/>
    <property type="match status" value="1"/>
</dbReference>
<evidence type="ECO:0000256" key="3">
    <source>
        <dbReference type="ARBA" id="ARBA00023125"/>
    </source>
</evidence>
<dbReference type="InterPro" id="IPR002100">
    <property type="entry name" value="TF_MADSbox"/>
</dbReference>
<dbReference type="PANTHER" id="PTHR46146:SF4">
    <property type="entry name" value="SERINE_THREONINE-PROTEIN KINASE-LIKE PROTEIN CCR4"/>
    <property type="match status" value="1"/>
</dbReference>
<name>A0A6A2XH30_HIBSY</name>
<evidence type="ECO:0000259" key="7">
    <source>
        <dbReference type="PROSITE" id="PS50066"/>
    </source>
</evidence>
<dbReference type="SUPFAM" id="SSF56112">
    <property type="entry name" value="Protein kinase-like (PK-like)"/>
    <property type="match status" value="1"/>
</dbReference>
<evidence type="ECO:0000256" key="1">
    <source>
        <dbReference type="ARBA" id="ARBA00004123"/>
    </source>
</evidence>
<dbReference type="Proteomes" id="UP000436088">
    <property type="component" value="Unassembled WGS sequence"/>
</dbReference>
<dbReference type="PROSITE" id="PS50011">
    <property type="entry name" value="PROTEIN_KINASE_DOM"/>
    <property type="match status" value="1"/>
</dbReference>
<accession>A0A6A2XH30</accession>
<keyword evidence="4" id="KW-0804">Transcription</keyword>
<dbReference type="Gene3D" id="2.130.10.30">
    <property type="entry name" value="Regulator of chromosome condensation 1/beta-lactamase-inhibitor protein II"/>
    <property type="match status" value="1"/>
</dbReference>
<protein>
    <submittedName>
        <fullName evidence="8">Leucine-rich receptor-like protein kinase family protein isoform 1</fullName>
    </submittedName>
</protein>
<feature type="domain" description="Protein kinase" evidence="6">
    <location>
        <begin position="263"/>
        <end position="444"/>
    </location>
</feature>
<dbReference type="InterPro" id="IPR033896">
    <property type="entry name" value="MEF2-like_N"/>
</dbReference>
<dbReference type="CDD" id="cd00265">
    <property type="entry name" value="MADS_MEF2_like"/>
    <property type="match status" value="1"/>
</dbReference>
<reference evidence="8" key="1">
    <citation type="submission" date="2019-09" db="EMBL/GenBank/DDBJ databases">
        <title>Draft genome information of white flower Hibiscus syriacus.</title>
        <authorList>
            <person name="Kim Y.-M."/>
        </authorList>
    </citation>
    <scope>NUCLEOTIDE SEQUENCE [LARGE SCALE GENOMIC DNA]</scope>
    <source>
        <strain evidence="8">YM2019G1</strain>
    </source>
</reference>
<evidence type="ECO:0000313" key="8">
    <source>
        <dbReference type="EMBL" id="KAE8666505.1"/>
    </source>
</evidence>
<dbReference type="InterPro" id="IPR000719">
    <property type="entry name" value="Prot_kinase_dom"/>
</dbReference>
<evidence type="ECO:0000313" key="9">
    <source>
        <dbReference type="Proteomes" id="UP000436088"/>
    </source>
</evidence>
<evidence type="ECO:0000256" key="2">
    <source>
        <dbReference type="ARBA" id="ARBA00023015"/>
    </source>
</evidence>
<keyword evidence="2" id="KW-0805">Transcription regulation</keyword>
<dbReference type="InterPro" id="IPR008271">
    <property type="entry name" value="Ser/Thr_kinase_AS"/>
</dbReference>
<dbReference type="PROSITE" id="PS00108">
    <property type="entry name" value="PROTEIN_KINASE_ST"/>
    <property type="match status" value="1"/>
</dbReference>
<comment type="caution">
    <text evidence="8">The sequence shown here is derived from an EMBL/GenBank/DDBJ whole genome shotgun (WGS) entry which is preliminary data.</text>
</comment>
<dbReference type="InterPro" id="IPR036879">
    <property type="entry name" value="TF_MADSbox_sf"/>
</dbReference>
<dbReference type="SMART" id="SM00220">
    <property type="entry name" value="S_TKc"/>
    <property type="match status" value="1"/>
</dbReference>
<dbReference type="Pfam" id="PF13540">
    <property type="entry name" value="RCC1_2"/>
    <property type="match status" value="1"/>
</dbReference>
<evidence type="ECO:0000256" key="4">
    <source>
        <dbReference type="ARBA" id="ARBA00023163"/>
    </source>
</evidence>
<keyword evidence="3" id="KW-0238">DNA-binding</keyword>
<dbReference type="InterPro" id="IPR011009">
    <property type="entry name" value="Kinase-like_dom_sf"/>
</dbReference>
<keyword evidence="9" id="KW-1185">Reference proteome</keyword>
<organism evidence="8 9">
    <name type="scientific">Hibiscus syriacus</name>
    <name type="common">Rose of Sharon</name>
    <dbReference type="NCBI Taxonomy" id="106335"/>
    <lineage>
        <taxon>Eukaryota</taxon>
        <taxon>Viridiplantae</taxon>
        <taxon>Streptophyta</taxon>
        <taxon>Embryophyta</taxon>
        <taxon>Tracheophyta</taxon>
        <taxon>Spermatophyta</taxon>
        <taxon>Magnoliopsida</taxon>
        <taxon>eudicotyledons</taxon>
        <taxon>Gunneridae</taxon>
        <taxon>Pentapetalae</taxon>
        <taxon>rosids</taxon>
        <taxon>malvids</taxon>
        <taxon>Malvales</taxon>
        <taxon>Malvaceae</taxon>
        <taxon>Malvoideae</taxon>
        <taxon>Hibiscus</taxon>
    </lineage>
</organism>
<dbReference type="GO" id="GO:0005634">
    <property type="term" value="C:nucleus"/>
    <property type="evidence" value="ECO:0007669"/>
    <property type="project" value="UniProtKB-SubCell"/>
</dbReference>
<dbReference type="Gene3D" id="3.40.1810.10">
    <property type="entry name" value="Transcription factor, MADS-box"/>
    <property type="match status" value="1"/>
</dbReference>
<dbReference type="GO" id="GO:0042803">
    <property type="term" value="F:protein homodimerization activity"/>
    <property type="evidence" value="ECO:0007669"/>
    <property type="project" value="UniProtKB-ARBA"/>
</dbReference>
<proteinExistence type="predicted"/>
<dbReference type="GO" id="GO:0000977">
    <property type="term" value="F:RNA polymerase II transcription regulatory region sequence-specific DNA binding"/>
    <property type="evidence" value="ECO:0007669"/>
    <property type="project" value="InterPro"/>
</dbReference>
<dbReference type="GO" id="GO:0005524">
    <property type="term" value="F:ATP binding"/>
    <property type="evidence" value="ECO:0007669"/>
    <property type="project" value="InterPro"/>
</dbReference>
<keyword evidence="5" id="KW-0539">Nucleus</keyword>
<dbReference type="GO" id="GO:0004672">
    <property type="term" value="F:protein kinase activity"/>
    <property type="evidence" value="ECO:0007669"/>
    <property type="project" value="InterPro"/>
</dbReference>
<dbReference type="Gene3D" id="3.30.200.20">
    <property type="entry name" value="Phosphorylase Kinase, domain 1"/>
    <property type="match status" value="1"/>
</dbReference>
<dbReference type="PROSITE" id="PS50066">
    <property type="entry name" value="MADS_BOX_2"/>
    <property type="match status" value="1"/>
</dbReference>
<dbReference type="SMART" id="SM00432">
    <property type="entry name" value="MADS"/>
    <property type="match status" value="1"/>
</dbReference>
<dbReference type="SUPFAM" id="SSF55455">
    <property type="entry name" value="SRF-like"/>
    <property type="match status" value="1"/>
</dbReference>
<gene>
    <name evidence="8" type="ORF">F3Y22_tig00112498pilonHSYRG00263</name>
</gene>
<dbReference type="EMBL" id="VEPZ02001596">
    <property type="protein sequence ID" value="KAE8666505.1"/>
    <property type="molecule type" value="Genomic_DNA"/>
</dbReference>
<dbReference type="Pfam" id="PF00069">
    <property type="entry name" value="Pkinase"/>
    <property type="match status" value="1"/>
</dbReference>